<feature type="domain" description="DRBM" evidence="4">
    <location>
        <begin position="182"/>
        <end position="250"/>
    </location>
</feature>
<dbReference type="GO" id="GO:0006382">
    <property type="term" value="P:adenosine to inosine editing"/>
    <property type="evidence" value="ECO:0007669"/>
    <property type="project" value="TreeGrafter"/>
</dbReference>
<evidence type="ECO:0000259" key="5">
    <source>
        <dbReference type="PROSITE" id="PS50141"/>
    </source>
</evidence>
<keyword evidence="7" id="KW-1185">Reference proteome</keyword>
<gene>
    <name evidence="6" type="ORF">PLEPLA_LOCUS1735</name>
</gene>
<evidence type="ECO:0000313" key="6">
    <source>
        <dbReference type="EMBL" id="CAB1414032.1"/>
    </source>
</evidence>
<dbReference type="Pfam" id="PF02137">
    <property type="entry name" value="A_deamin"/>
    <property type="match status" value="1"/>
</dbReference>
<dbReference type="InterPro" id="IPR002466">
    <property type="entry name" value="A_deamin"/>
</dbReference>
<name>A0A9N7Y673_PLEPL</name>
<dbReference type="GO" id="GO:0006396">
    <property type="term" value="P:RNA processing"/>
    <property type="evidence" value="ECO:0007669"/>
    <property type="project" value="InterPro"/>
</dbReference>
<evidence type="ECO:0000259" key="4">
    <source>
        <dbReference type="PROSITE" id="PS50137"/>
    </source>
</evidence>
<dbReference type="InterPro" id="IPR014720">
    <property type="entry name" value="dsRBD_dom"/>
</dbReference>
<comment type="caution">
    <text evidence="6">The sequence shown here is derived from an EMBL/GenBank/DDBJ whole genome shotgun (WGS) entry which is preliminary data.</text>
</comment>
<dbReference type="InterPro" id="IPR044455">
    <property type="entry name" value="ADAD1_DSRM"/>
</dbReference>
<dbReference type="GO" id="GO:0005737">
    <property type="term" value="C:cytoplasm"/>
    <property type="evidence" value="ECO:0007669"/>
    <property type="project" value="TreeGrafter"/>
</dbReference>
<accession>A0A9N7Y673</accession>
<dbReference type="GO" id="GO:0005730">
    <property type="term" value="C:nucleolus"/>
    <property type="evidence" value="ECO:0007669"/>
    <property type="project" value="TreeGrafter"/>
</dbReference>
<evidence type="ECO:0000256" key="3">
    <source>
        <dbReference type="SAM" id="MobiDB-lite"/>
    </source>
</evidence>
<dbReference type="CDD" id="cd19905">
    <property type="entry name" value="DSRM_ADAD1"/>
    <property type="match status" value="1"/>
</dbReference>
<evidence type="ECO:0000313" key="7">
    <source>
        <dbReference type="Proteomes" id="UP001153269"/>
    </source>
</evidence>
<dbReference type="PROSITE" id="PS50137">
    <property type="entry name" value="DS_RBD"/>
    <property type="match status" value="1"/>
</dbReference>
<feature type="coiled-coil region" evidence="2">
    <location>
        <begin position="56"/>
        <end position="84"/>
    </location>
</feature>
<dbReference type="EMBL" id="CADEAL010000084">
    <property type="protein sequence ID" value="CAB1414032.1"/>
    <property type="molecule type" value="Genomic_DNA"/>
</dbReference>
<dbReference type="AlphaFoldDB" id="A0A9N7Y673"/>
<dbReference type="GO" id="GO:0003725">
    <property type="term" value="F:double-stranded RNA binding"/>
    <property type="evidence" value="ECO:0007669"/>
    <property type="project" value="TreeGrafter"/>
</dbReference>
<organism evidence="6 7">
    <name type="scientific">Pleuronectes platessa</name>
    <name type="common">European plaice</name>
    <dbReference type="NCBI Taxonomy" id="8262"/>
    <lineage>
        <taxon>Eukaryota</taxon>
        <taxon>Metazoa</taxon>
        <taxon>Chordata</taxon>
        <taxon>Craniata</taxon>
        <taxon>Vertebrata</taxon>
        <taxon>Euteleostomi</taxon>
        <taxon>Actinopterygii</taxon>
        <taxon>Neopterygii</taxon>
        <taxon>Teleostei</taxon>
        <taxon>Neoteleostei</taxon>
        <taxon>Acanthomorphata</taxon>
        <taxon>Carangaria</taxon>
        <taxon>Pleuronectiformes</taxon>
        <taxon>Pleuronectoidei</taxon>
        <taxon>Pleuronectidae</taxon>
        <taxon>Pleuronectes</taxon>
    </lineage>
</organism>
<protein>
    <recommendedName>
        <fullName evidence="8">Adenosine deaminase domain containing 1 (testis-specific)</fullName>
    </recommendedName>
</protein>
<dbReference type="Proteomes" id="UP001153269">
    <property type="component" value="Unassembled WGS sequence"/>
</dbReference>
<keyword evidence="1" id="KW-0694">RNA-binding</keyword>
<dbReference type="Gene3D" id="3.30.160.20">
    <property type="match status" value="1"/>
</dbReference>
<dbReference type="PROSITE" id="PS50141">
    <property type="entry name" value="A_DEAMIN_EDITASE"/>
    <property type="match status" value="1"/>
</dbReference>
<keyword evidence="2" id="KW-0175">Coiled coil</keyword>
<dbReference type="SUPFAM" id="SSF54768">
    <property type="entry name" value="dsRNA-binding domain-like"/>
    <property type="match status" value="1"/>
</dbReference>
<evidence type="ECO:0000256" key="1">
    <source>
        <dbReference type="PROSITE-ProRule" id="PRU00266"/>
    </source>
</evidence>
<dbReference type="GO" id="GO:0003726">
    <property type="term" value="F:double-stranded RNA adenosine deaminase activity"/>
    <property type="evidence" value="ECO:0007669"/>
    <property type="project" value="TreeGrafter"/>
</dbReference>
<proteinExistence type="predicted"/>
<dbReference type="Pfam" id="PF00035">
    <property type="entry name" value="dsrm"/>
    <property type="match status" value="1"/>
</dbReference>
<evidence type="ECO:0000256" key="2">
    <source>
        <dbReference type="SAM" id="Coils"/>
    </source>
</evidence>
<evidence type="ECO:0008006" key="8">
    <source>
        <dbReference type="Google" id="ProtNLM"/>
    </source>
</evidence>
<sequence length="665" mass="72760">MSTLRPATGDLRLRDKTQASGIETPDLGLHVYRGPPTSAPSPPPTDSSLIHTHVLLMITDEEEKEVEEEEAEAEVEDLQTIRRRCTIFALIQPIAKASGMFPSSDSLQGSEDCWAKLLMKNLPVTPGPTEAYKYPPAPMTSKGASKHIHDQKGKKSFTPAYRLKPTVSPQTLIDRYMQGETHAVSMLHELAMTLQFHLEMKETVTTGNIPGLYFAFCAVIDGVEYRTGMGTTKKDAKLKAAELALEDLLPTLGSVESGLPEASDAPPLLPVREEPSLSDVYPCRANHEKRSSVNLQLPQAVRDQLTTLMSSHLEFSACAGTTAAFIVQTPSGCEVVALGTGNFNTKESGSSSGRILHDSHAVVTARRSLMRFLYRHLLMFFSKTANLTEKSVFEQSGSGGLLSLKSGISLHLYVNQLPKGAAQIPSRLRLNPLSVSAWQANNEISLHLSVEGKVFSVFSSSFDHSPSTAVSMSATDKITQWQVLGYQGALLSHFLEPVYVQSILIGDSCCRDIRGMEMSVSQRVEGITSQLPMFYCMMRPHISLAPSVATDSNDGGQLTYGINWSEGDGSLEVVDGLQGKTIEESPFKSGSALASRLCKAAMLHRFKLVAIEAQRQDLLATSSYREAKRMAKPYQEAKTMLRTYLSQQGFGSWLVKLSVEENFSM</sequence>
<reference evidence="6" key="1">
    <citation type="submission" date="2020-03" db="EMBL/GenBank/DDBJ databases">
        <authorList>
            <person name="Weist P."/>
        </authorList>
    </citation>
    <scope>NUCLEOTIDE SEQUENCE</scope>
</reference>
<feature type="domain" description="A to I editase" evidence="5">
    <location>
        <begin position="337"/>
        <end position="663"/>
    </location>
</feature>
<dbReference type="PANTHER" id="PTHR10910">
    <property type="entry name" value="EUKARYOTE SPECIFIC DSRNA BINDING PROTEIN"/>
    <property type="match status" value="1"/>
</dbReference>
<dbReference type="PANTHER" id="PTHR10910:SF103">
    <property type="entry name" value="ADENOSINE DEAMINASE DOMAIN-CONTAINING PROTEIN 1"/>
    <property type="match status" value="1"/>
</dbReference>
<dbReference type="GO" id="GO:0008251">
    <property type="term" value="F:tRNA-specific adenosine deaminase activity"/>
    <property type="evidence" value="ECO:0007669"/>
    <property type="project" value="TreeGrafter"/>
</dbReference>
<dbReference type="SMART" id="SM00552">
    <property type="entry name" value="ADEAMc"/>
    <property type="match status" value="1"/>
</dbReference>
<feature type="region of interest" description="Disordered" evidence="3">
    <location>
        <begin position="1"/>
        <end position="47"/>
    </location>
</feature>
<dbReference type="SMART" id="SM00358">
    <property type="entry name" value="DSRM"/>
    <property type="match status" value="1"/>
</dbReference>